<comment type="caution">
    <text evidence="1">The sequence shown here is derived from an EMBL/GenBank/DDBJ whole genome shotgun (WGS) entry which is preliminary data.</text>
</comment>
<sequence length="194" mass="21692">MPPSESTILTNFLLTPAPLPAFVSLRQFTDIFPPKHRSNPIIKELYRELHHLRSADIEQVRRNIATEVKHGEKQRRRIAKVRQRSEGQDMTGLDISELNMEGELFGLSDGSRTRTPHTLQTVHPSIEEACATVEANISEIEAETEGLLSELAEAVGALSDLRYGRFSKPAGSSDELTEEVLSTLRRLESACEET</sequence>
<evidence type="ECO:0000313" key="1">
    <source>
        <dbReference type="EMBL" id="KAF2199602.1"/>
    </source>
</evidence>
<evidence type="ECO:0000313" key="2">
    <source>
        <dbReference type="Proteomes" id="UP000799536"/>
    </source>
</evidence>
<dbReference type="GO" id="GO:0007059">
    <property type="term" value="P:chromosome segregation"/>
    <property type="evidence" value="ECO:0007669"/>
    <property type="project" value="TreeGrafter"/>
</dbReference>
<gene>
    <name evidence="1" type="ORF">GQ43DRAFT_375834</name>
</gene>
<organism evidence="1 2">
    <name type="scientific">Delitschia confertaspora ATCC 74209</name>
    <dbReference type="NCBI Taxonomy" id="1513339"/>
    <lineage>
        <taxon>Eukaryota</taxon>
        <taxon>Fungi</taxon>
        <taxon>Dikarya</taxon>
        <taxon>Ascomycota</taxon>
        <taxon>Pezizomycotina</taxon>
        <taxon>Dothideomycetes</taxon>
        <taxon>Pleosporomycetidae</taxon>
        <taxon>Pleosporales</taxon>
        <taxon>Delitschiaceae</taxon>
        <taxon>Delitschia</taxon>
    </lineage>
</organism>
<reference evidence="1" key="1">
    <citation type="journal article" date="2020" name="Stud. Mycol.">
        <title>101 Dothideomycetes genomes: a test case for predicting lifestyles and emergence of pathogens.</title>
        <authorList>
            <person name="Haridas S."/>
            <person name="Albert R."/>
            <person name="Binder M."/>
            <person name="Bloem J."/>
            <person name="Labutti K."/>
            <person name="Salamov A."/>
            <person name="Andreopoulos B."/>
            <person name="Baker S."/>
            <person name="Barry K."/>
            <person name="Bills G."/>
            <person name="Bluhm B."/>
            <person name="Cannon C."/>
            <person name="Castanera R."/>
            <person name="Culley D."/>
            <person name="Daum C."/>
            <person name="Ezra D."/>
            <person name="Gonzalez J."/>
            <person name="Henrissat B."/>
            <person name="Kuo A."/>
            <person name="Liang C."/>
            <person name="Lipzen A."/>
            <person name="Lutzoni F."/>
            <person name="Magnuson J."/>
            <person name="Mondo S."/>
            <person name="Nolan M."/>
            <person name="Ohm R."/>
            <person name="Pangilinan J."/>
            <person name="Park H.-J."/>
            <person name="Ramirez L."/>
            <person name="Alfaro M."/>
            <person name="Sun H."/>
            <person name="Tritt A."/>
            <person name="Yoshinaga Y."/>
            <person name="Zwiers L.-H."/>
            <person name="Turgeon B."/>
            <person name="Goodwin S."/>
            <person name="Spatafora J."/>
            <person name="Crous P."/>
            <person name="Grigoriev I."/>
        </authorList>
    </citation>
    <scope>NUCLEOTIDE SEQUENCE</scope>
    <source>
        <strain evidence="1">ATCC 74209</strain>
    </source>
</reference>
<evidence type="ECO:0008006" key="3">
    <source>
        <dbReference type="Google" id="ProtNLM"/>
    </source>
</evidence>
<dbReference type="PANTHER" id="PTHR28064">
    <property type="entry name" value="INNER KINETOCHORE SUBUNIT NKP2"/>
    <property type="match status" value="1"/>
</dbReference>
<dbReference type="AlphaFoldDB" id="A0A9P4JMN6"/>
<accession>A0A9P4JMN6</accession>
<protein>
    <recommendedName>
        <fullName evidence="3">Cnl2/NKP2 family protein</fullName>
    </recommendedName>
</protein>
<dbReference type="OrthoDB" id="2311687at2759"/>
<dbReference type="EMBL" id="ML994066">
    <property type="protein sequence ID" value="KAF2199602.1"/>
    <property type="molecule type" value="Genomic_DNA"/>
</dbReference>
<keyword evidence="2" id="KW-1185">Reference proteome</keyword>
<name>A0A9P4JMN6_9PLEO</name>
<dbReference type="Proteomes" id="UP000799536">
    <property type="component" value="Unassembled WGS sequence"/>
</dbReference>
<proteinExistence type="predicted"/>
<dbReference type="GO" id="GO:0031511">
    <property type="term" value="C:Mis6-Sim4 complex"/>
    <property type="evidence" value="ECO:0007669"/>
    <property type="project" value="TreeGrafter"/>
</dbReference>
<dbReference type="PANTHER" id="PTHR28064:SF1">
    <property type="entry name" value="INNER KINETOCHORE SUBUNIT NKP2"/>
    <property type="match status" value="1"/>
</dbReference>
<dbReference type="InterPro" id="IPR018565">
    <property type="entry name" value="Nkp2/Cnl2"/>
</dbReference>
<dbReference type="Pfam" id="PF09447">
    <property type="entry name" value="Cnl2_NKP2"/>
    <property type="match status" value="1"/>
</dbReference>